<keyword evidence="5 7" id="KW-0687">Ribonucleoprotein</keyword>
<dbReference type="InterPro" id="IPR004389">
    <property type="entry name" value="Ribosomal_uL18_bac-type"/>
</dbReference>
<reference evidence="10 12" key="2">
    <citation type="submission" date="2019-03" db="EMBL/GenBank/DDBJ databases">
        <title>Genomic Encyclopedia of Type Strains, Phase IV (KMG-IV): sequencing the most valuable type-strain genomes for metagenomic binning, comparative biology and taxonomic classification.</title>
        <authorList>
            <person name="Goeker M."/>
        </authorList>
    </citation>
    <scope>NUCLEOTIDE SEQUENCE [LARGE SCALE GENOMIC DNA]</scope>
    <source>
        <strain evidence="10 12">DSM 101483</strain>
    </source>
</reference>
<dbReference type="Gene3D" id="3.30.420.100">
    <property type="match status" value="1"/>
</dbReference>
<dbReference type="Pfam" id="PF00861">
    <property type="entry name" value="Ribosomal_L18p"/>
    <property type="match status" value="1"/>
</dbReference>
<dbReference type="EMBL" id="CP014206">
    <property type="protein sequence ID" value="AMK12257.1"/>
    <property type="molecule type" value="Genomic_DNA"/>
</dbReference>
<keyword evidence="4 7" id="KW-0689">Ribosomal protein</keyword>
<dbReference type="InterPro" id="IPR005484">
    <property type="entry name" value="Ribosomal_uL18_bac/plant/anim"/>
</dbReference>
<dbReference type="FunFam" id="3.30.420.100:FF:000001">
    <property type="entry name" value="50S ribosomal protein L18"/>
    <property type="match status" value="1"/>
</dbReference>
<dbReference type="PANTHER" id="PTHR12899">
    <property type="entry name" value="39S RIBOSOMAL PROTEIN L18, MITOCHONDRIAL"/>
    <property type="match status" value="1"/>
</dbReference>
<dbReference type="KEGG" id="dej:AWY79_14615"/>
<dbReference type="SUPFAM" id="SSF53137">
    <property type="entry name" value="Translational machinery components"/>
    <property type="match status" value="1"/>
</dbReference>
<keyword evidence="2 7" id="KW-0699">rRNA-binding</keyword>
<evidence type="ECO:0000256" key="7">
    <source>
        <dbReference type="HAMAP-Rule" id="MF_01337"/>
    </source>
</evidence>
<dbReference type="HAMAP" id="MF_01337_B">
    <property type="entry name" value="Ribosomal_uL18_B"/>
    <property type="match status" value="1"/>
</dbReference>
<dbReference type="GO" id="GO:0006412">
    <property type="term" value="P:translation"/>
    <property type="evidence" value="ECO:0007669"/>
    <property type="project" value="UniProtKB-UniRule"/>
</dbReference>
<evidence type="ECO:0000313" key="12">
    <source>
        <dbReference type="Proteomes" id="UP000295506"/>
    </source>
</evidence>
<dbReference type="CDD" id="cd00432">
    <property type="entry name" value="Ribosomal_L18_L5e"/>
    <property type="match status" value="1"/>
</dbReference>
<comment type="function">
    <text evidence="7">This is one of the proteins that bind and probably mediate the attachment of the 5S RNA into the large ribosomal subunit, where it forms part of the central protuberance.</text>
</comment>
<dbReference type="Proteomes" id="UP000055611">
    <property type="component" value="Chromosome"/>
</dbReference>
<keyword evidence="11" id="KW-1185">Reference proteome</keyword>
<comment type="similarity">
    <text evidence="1 7">Belongs to the universal ribosomal protein uL18 family.</text>
</comment>
<dbReference type="OrthoDB" id="9810939at2"/>
<evidence type="ECO:0000256" key="3">
    <source>
        <dbReference type="ARBA" id="ARBA00022884"/>
    </source>
</evidence>
<feature type="region of interest" description="Disordered" evidence="8">
    <location>
        <begin position="1"/>
        <end position="21"/>
    </location>
</feature>
<dbReference type="NCBIfam" id="TIGR00060">
    <property type="entry name" value="L18_bact"/>
    <property type="match status" value="1"/>
</dbReference>
<reference evidence="9 11" key="1">
    <citation type="journal article" date="2016" name="Front. Microbiol.">
        <title>Genome Sequence of the Piezophilic, Mesophilic Sulfate-Reducing Bacterium Desulfovibrio indicus J2T.</title>
        <authorList>
            <person name="Cao J."/>
            <person name="Maignien L."/>
            <person name="Shao Z."/>
            <person name="Alain K."/>
            <person name="Jebbar M."/>
        </authorList>
    </citation>
    <scope>NUCLEOTIDE SEQUENCE [LARGE SCALE GENOMIC DNA]</scope>
    <source>
        <strain evidence="9 11">J2</strain>
    </source>
</reference>
<dbReference type="InterPro" id="IPR057268">
    <property type="entry name" value="Ribosomal_L18"/>
</dbReference>
<dbReference type="RefSeq" id="WP_066805530.1">
    <property type="nucleotide sequence ID" value="NZ_CP014206.1"/>
</dbReference>
<dbReference type="AlphaFoldDB" id="A0A126QRC1"/>
<evidence type="ECO:0000256" key="4">
    <source>
        <dbReference type="ARBA" id="ARBA00022980"/>
    </source>
</evidence>
<accession>A0A126QRC1</accession>
<organism evidence="10 12">
    <name type="scientific">Pseudodesulfovibrio indicus</name>
    <dbReference type="NCBI Taxonomy" id="1716143"/>
    <lineage>
        <taxon>Bacteria</taxon>
        <taxon>Pseudomonadati</taxon>
        <taxon>Thermodesulfobacteriota</taxon>
        <taxon>Desulfovibrionia</taxon>
        <taxon>Desulfovibrionales</taxon>
        <taxon>Desulfovibrionaceae</taxon>
    </lineage>
</organism>
<evidence type="ECO:0000256" key="6">
    <source>
        <dbReference type="ARBA" id="ARBA00035197"/>
    </source>
</evidence>
<dbReference type="GO" id="GO:0008097">
    <property type="term" value="F:5S rRNA binding"/>
    <property type="evidence" value="ECO:0007669"/>
    <property type="project" value="TreeGrafter"/>
</dbReference>
<evidence type="ECO:0000256" key="5">
    <source>
        <dbReference type="ARBA" id="ARBA00023274"/>
    </source>
</evidence>
<comment type="subunit">
    <text evidence="7">Part of the 50S ribosomal subunit; part of the 5S rRNA/L5/L18/L25 subcomplex. Contacts the 5S and 23S rRNAs.</text>
</comment>
<protein>
    <recommendedName>
        <fullName evidence="6 7">Large ribosomal subunit protein uL18</fullName>
    </recommendedName>
</protein>
<evidence type="ECO:0000256" key="2">
    <source>
        <dbReference type="ARBA" id="ARBA00022730"/>
    </source>
</evidence>
<dbReference type="Proteomes" id="UP000295506">
    <property type="component" value="Unassembled WGS sequence"/>
</dbReference>
<evidence type="ECO:0000313" key="10">
    <source>
        <dbReference type="EMBL" id="TDT86539.1"/>
    </source>
</evidence>
<evidence type="ECO:0000256" key="1">
    <source>
        <dbReference type="ARBA" id="ARBA00007116"/>
    </source>
</evidence>
<evidence type="ECO:0000313" key="11">
    <source>
        <dbReference type="Proteomes" id="UP000055611"/>
    </source>
</evidence>
<sequence length="119" mass="12981">MSISKNEQRLRRKPRIRKKISGTEARPRLVVYRSNVHLYAQLVDDVNGVTLASASTQVLNKGGEALKANKDSAAKVGKAIAEAALAQKIETCVFDRNGYIYHGKIKALADGAREGGLKF</sequence>
<name>A0A126QRC1_9BACT</name>
<gene>
    <name evidence="7" type="primary">rplR</name>
    <name evidence="9" type="ORF">AWY79_14615</name>
    <name evidence="10" type="ORF">EDC59_11248</name>
</gene>
<dbReference type="EMBL" id="SOBK01000012">
    <property type="protein sequence ID" value="TDT86539.1"/>
    <property type="molecule type" value="Genomic_DNA"/>
</dbReference>
<evidence type="ECO:0000256" key="8">
    <source>
        <dbReference type="SAM" id="MobiDB-lite"/>
    </source>
</evidence>
<proteinExistence type="inferred from homology"/>
<evidence type="ECO:0000313" key="9">
    <source>
        <dbReference type="EMBL" id="AMK12257.1"/>
    </source>
</evidence>
<keyword evidence="3 7" id="KW-0694">RNA-binding</keyword>
<feature type="compositionally biased region" description="Basic residues" evidence="8">
    <location>
        <begin position="10"/>
        <end position="20"/>
    </location>
</feature>
<dbReference type="PANTHER" id="PTHR12899:SF3">
    <property type="entry name" value="LARGE RIBOSOMAL SUBUNIT PROTEIN UL18M"/>
    <property type="match status" value="1"/>
</dbReference>
<dbReference type="GO" id="GO:0022625">
    <property type="term" value="C:cytosolic large ribosomal subunit"/>
    <property type="evidence" value="ECO:0007669"/>
    <property type="project" value="TreeGrafter"/>
</dbReference>
<dbReference type="GO" id="GO:0003735">
    <property type="term" value="F:structural constituent of ribosome"/>
    <property type="evidence" value="ECO:0007669"/>
    <property type="project" value="InterPro"/>
</dbReference>